<feature type="binding site" evidence="5">
    <location>
        <position position="263"/>
    </location>
    <ligand>
        <name>NAD(+)</name>
        <dbReference type="ChEBI" id="CHEBI:57540"/>
    </ligand>
</feature>
<name>V2UU80_9GAMM</name>
<dbReference type="InterPro" id="IPR004099">
    <property type="entry name" value="Pyr_nucl-diS_OxRdtase_dimer"/>
</dbReference>
<dbReference type="Pfam" id="PF07992">
    <property type="entry name" value="Pyr_redox_2"/>
    <property type="match status" value="1"/>
</dbReference>
<organism evidence="9 10">
    <name type="scientific">Acinetobacter brisouii CIP 110357</name>
    <dbReference type="NCBI Taxonomy" id="1341683"/>
    <lineage>
        <taxon>Bacteria</taxon>
        <taxon>Pseudomonadati</taxon>
        <taxon>Pseudomonadota</taxon>
        <taxon>Gammaproteobacteria</taxon>
        <taxon>Moraxellales</taxon>
        <taxon>Moraxellaceae</taxon>
        <taxon>Acinetobacter</taxon>
    </lineage>
</organism>
<gene>
    <name evidence="9" type="ORF">P255_00371</name>
</gene>
<feature type="disulfide bond" description="Redox-active" evidence="6">
    <location>
        <begin position="39"/>
        <end position="44"/>
    </location>
</feature>
<keyword evidence="2" id="KW-0285">Flavoprotein</keyword>
<dbReference type="AlphaFoldDB" id="V2UU80"/>
<dbReference type="Gene3D" id="3.50.50.60">
    <property type="entry name" value="FAD/NAD(P)-binding domain"/>
    <property type="match status" value="2"/>
</dbReference>
<dbReference type="InterPro" id="IPR036188">
    <property type="entry name" value="FAD/NAD-bd_sf"/>
</dbReference>
<dbReference type="InterPro" id="IPR016156">
    <property type="entry name" value="FAD/NAD-linked_Rdtase_dimer_sf"/>
</dbReference>
<dbReference type="Proteomes" id="UP000018418">
    <property type="component" value="Unassembled WGS sequence"/>
</dbReference>
<feature type="binding site" evidence="5">
    <location>
        <position position="305"/>
    </location>
    <ligand>
        <name>NAD(+)</name>
        <dbReference type="ChEBI" id="CHEBI:57540"/>
    </ligand>
</feature>
<feature type="domain" description="FAD/NAD(P)-binding" evidence="8">
    <location>
        <begin position="2"/>
        <end position="318"/>
    </location>
</feature>
<dbReference type="InterPro" id="IPR023753">
    <property type="entry name" value="FAD/NAD-binding_dom"/>
</dbReference>
<dbReference type="PATRIC" id="fig|1341683.3.peg.359"/>
<dbReference type="PANTHER" id="PTHR43014">
    <property type="entry name" value="MERCURIC REDUCTASE"/>
    <property type="match status" value="1"/>
</dbReference>
<dbReference type="GO" id="GO:0050660">
    <property type="term" value="F:flavin adenine dinucleotide binding"/>
    <property type="evidence" value="ECO:0007669"/>
    <property type="project" value="TreeGrafter"/>
</dbReference>
<dbReference type="PRINTS" id="PR00411">
    <property type="entry name" value="PNDRDTASEI"/>
</dbReference>
<accession>V2UU80</accession>
<dbReference type="OrthoDB" id="9800167at2"/>
<evidence type="ECO:0000256" key="5">
    <source>
        <dbReference type="PIRSR" id="PIRSR000350-3"/>
    </source>
</evidence>
<evidence type="ECO:0000313" key="10">
    <source>
        <dbReference type="Proteomes" id="UP000018418"/>
    </source>
</evidence>
<comment type="caution">
    <text evidence="9">The sequence shown here is derived from an EMBL/GenBank/DDBJ whole genome shotgun (WGS) entry which is preliminary data.</text>
</comment>
<proteinExistence type="inferred from homology"/>
<evidence type="ECO:0000256" key="2">
    <source>
        <dbReference type="ARBA" id="ARBA00022630"/>
    </source>
</evidence>
<dbReference type="InterPro" id="IPR001100">
    <property type="entry name" value="Pyr_nuc-diS_OxRdtase"/>
</dbReference>
<keyword evidence="5" id="KW-0520">NAD</keyword>
<dbReference type="GO" id="GO:0003955">
    <property type="term" value="F:NAD(P)H dehydrogenase (quinone) activity"/>
    <property type="evidence" value="ECO:0007669"/>
    <property type="project" value="TreeGrafter"/>
</dbReference>
<dbReference type="EMBL" id="AYEU01000003">
    <property type="protein sequence ID" value="ESK52220.1"/>
    <property type="molecule type" value="Genomic_DNA"/>
</dbReference>
<keyword evidence="5" id="KW-0547">Nucleotide-binding</keyword>
<dbReference type="SUPFAM" id="SSF51905">
    <property type="entry name" value="FAD/NAD(P)-binding domain"/>
    <property type="match status" value="2"/>
</dbReference>
<feature type="binding site" evidence="5">
    <location>
        <position position="48"/>
    </location>
    <ligand>
        <name>FAD</name>
        <dbReference type="ChEBI" id="CHEBI:57692"/>
    </ligand>
</feature>
<comment type="similarity">
    <text evidence="1">Belongs to the class-I pyridine nucleotide-disulfide oxidoreductase family.</text>
</comment>
<keyword evidence="10" id="KW-1185">Reference proteome</keyword>
<evidence type="ECO:0000256" key="1">
    <source>
        <dbReference type="ARBA" id="ARBA00007532"/>
    </source>
</evidence>
<protein>
    <recommendedName>
        <fullName evidence="11">Dihydrolipoyl dehydrogenase</fullName>
    </recommendedName>
</protein>
<evidence type="ECO:0000256" key="3">
    <source>
        <dbReference type="ARBA" id="ARBA00022827"/>
    </source>
</evidence>
<evidence type="ECO:0000256" key="6">
    <source>
        <dbReference type="PIRSR" id="PIRSR000350-4"/>
    </source>
</evidence>
<feature type="active site" description="Proton acceptor" evidence="4">
    <location>
        <position position="439"/>
    </location>
</feature>
<reference evidence="9 10" key="1">
    <citation type="submission" date="2013-10" db="EMBL/GenBank/DDBJ databases">
        <title>The Genome Sequence of Acinetobacter brisouii CIP 110357.</title>
        <authorList>
            <consortium name="The Broad Institute Genomics Platform"/>
            <consortium name="The Broad Institute Genome Sequencing Center for Infectious Disease"/>
            <person name="Cerqueira G."/>
            <person name="Feldgarden M."/>
            <person name="Courvalin P."/>
            <person name="Grillot-Courvalin C."/>
            <person name="Clermont D."/>
            <person name="Rocha E."/>
            <person name="Yoon E.-J."/>
            <person name="Nemec A."/>
            <person name="Young S.K."/>
            <person name="Zeng Q."/>
            <person name="Gargeya S."/>
            <person name="Fitzgerald M."/>
            <person name="Abouelleil A."/>
            <person name="Alvarado L."/>
            <person name="Berlin A.M."/>
            <person name="Chapman S.B."/>
            <person name="Gainer-Dewar J."/>
            <person name="Goldberg J."/>
            <person name="Gnerre S."/>
            <person name="Griggs A."/>
            <person name="Gujja S."/>
            <person name="Hansen M."/>
            <person name="Howarth C."/>
            <person name="Imamovic A."/>
            <person name="Ireland A."/>
            <person name="Larimer J."/>
            <person name="McCowan C."/>
            <person name="Murphy C."/>
            <person name="Pearson M."/>
            <person name="Poon T.W."/>
            <person name="Priest M."/>
            <person name="Roberts A."/>
            <person name="Saif S."/>
            <person name="Shea T."/>
            <person name="Sykes S."/>
            <person name="Wortman J."/>
            <person name="Nusbaum C."/>
            <person name="Birren B."/>
        </authorList>
    </citation>
    <scope>NUCLEOTIDE SEQUENCE [LARGE SCALE GENOMIC DNA]</scope>
    <source>
        <strain evidence="9 10">CIP 110357</strain>
    </source>
</reference>
<feature type="domain" description="Pyridine nucleotide-disulphide oxidoreductase dimerisation" evidence="7">
    <location>
        <begin position="344"/>
        <end position="449"/>
    </location>
</feature>
<feature type="binding site" evidence="5">
    <location>
        <begin position="173"/>
        <end position="180"/>
    </location>
    <ligand>
        <name>NAD(+)</name>
        <dbReference type="ChEBI" id="CHEBI:57540"/>
    </ligand>
</feature>
<evidence type="ECO:0008006" key="11">
    <source>
        <dbReference type="Google" id="ProtNLM"/>
    </source>
</evidence>
<dbReference type="NCBIfam" id="NF004939">
    <property type="entry name" value="PRK06292.1-1"/>
    <property type="match status" value="1"/>
</dbReference>
<dbReference type="SUPFAM" id="SSF55424">
    <property type="entry name" value="FAD/NAD-linked reductases, dimerisation (C-terminal) domain"/>
    <property type="match status" value="1"/>
</dbReference>
<dbReference type="STRING" id="396323.VH98_13235"/>
<dbReference type="RefSeq" id="WP_004903053.1">
    <property type="nucleotide sequence ID" value="NZ_BBTI01000004.1"/>
</dbReference>
<keyword evidence="3 5" id="KW-0274">FAD</keyword>
<dbReference type="PRINTS" id="PR00368">
    <property type="entry name" value="FADPNR"/>
</dbReference>
<comment type="cofactor">
    <cofactor evidence="5">
        <name>FAD</name>
        <dbReference type="ChEBI" id="CHEBI:57692"/>
    </cofactor>
    <text evidence="5">Binds 1 FAD per subunit.</text>
</comment>
<evidence type="ECO:0000256" key="4">
    <source>
        <dbReference type="PIRSR" id="PIRSR000350-2"/>
    </source>
</evidence>
<evidence type="ECO:0000259" key="8">
    <source>
        <dbReference type="Pfam" id="PF07992"/>
    </source>
</evidence>
<evidence type="ECO:0000313" key="9">
    <source>
        <dbReference type="EMBL" id="ESK52220.1"/>
    </source>
</evidence>
<sequence length="460" mass="50990">MYDLIIIGAGTAGISAYKEAIKYTQNLLIINAGTWDTTCARVGCMPSKALISCANQLHAAQHLDRVAIQATITAQTDQVMSHVRQLRDRFTHATLKDVDSWNPAHKINGQAHFVDSQTVQVNGQCYQAKSFILAVGSTPNINTTWQTTLGERHLTSDQIFELKTLPQSIAVVGSGIIAIELAQALQRLGVKTTIFARSKRIGQLTSPTLQQLAQQELSKELNILFETLPDTVRLNADQKVEIQYTQQQQPQTLHVDYLLNATGRRSLLPSLQLANIEASFQDIKQLQIDEKTRQLSNYPIFIVGDAATSTPVQHEAAHEGKMVVHNCLNYPNIQNIKTLTPLNIVFCSPEMASVGQSYKELQTKNIPFIVGTASYTKQARALVLGKNQGAIEVYVAPQNNQLLGAELLVEAAEHLAHLLNWVISEQLTIDEILEKPFYHPTLEEGLRTALKHARRQLNAL</sequence>
<dbReference type="Gene3D" id="3.30.390.30">
    <property type="match status" value="1"/>
</dbReference>
<dbReference type="HOGENOM" id="CLU_016755_0_3_6"/>
<dbReference type="Pfam" id="PF02852">
    <property type="entry name" value="Pyr_redox_dim"/>
    <property type="match status" value="1"/>
</dbReference>
<evidence type="ECO:0000259" key="7">
    <source>
        <dbReference type="Pfam" id="PF02852"/>
    </source>
</evidence>
<dbReference type="PIRSF" id="PIRSF000350">
    <property type="entry name" value="Mercury_reductase_MerA"/>
    <property type="match status" value="1"/>
</dbReference>
<dbReference type="PANTHER" id="PTHR43014:SF4">
    <property type="entry name" value="PYRIDINE NUCLEOTIDE-DISULFIDE OXIDOREDUCTASE RCLA-RELATED"/>
    <property type="match status" value="1"/>
</dbReference>